<evidence type="ECO:0000256" key="1">
    <source>
        <dbReference type="ARBA" id="ARBA00004123"/>
    </source>
</evidence>
<feature type="domain" description="RSE1/DDB1/CPSF1 first beta-propeller" evidence="4">
    <location>
        <begin position="87"/>
        <end position="427"/>
    </location>
</feature>
<dbReference type="Pfam" id="PF10433">
    <property type="entry name" value="Beta-prop_RSE1_1st"/>
    <property type="match status" value="1"/>
</dbReference>
<proteinExistence type="predicted"/>
<feature type="domain" description="RSE1/DDB1/CPSF1 C-terminal" evidence="3">
    <location>
        <begin position="1029"/>
        <end position="1355"/>
    </location>
</feature>
<dbReference type="InterPro" id="IPR058543">
    <property type="entry name" value="Beta-prop_RSE1/DDB1/CPSF1_2nd"/>
</dbReference>
<dbReference type="EMBL" id="ML178815">
    <property type="protein sequence ID" value="TFL06374.1"/>
    <property type="molecule type" value="Genomic_DNA"/>
</dbReference>
<evidence type="ECO:0000259" key="4">
    <source>
        <dbReference type="Pfam" id="PF10433"/>
    </source>
</evidence>
<gene>
    <name evidence="6" type="ORF">BDV98DRAFT_559301</name>
</gene>
<evidence type="ECO:0000313" key="6">
    <source>
        <dbReference type="EMBL" id="TFL06374.1"/>
    </source>
</evidence>
<name>A0A5C3R5L1_9AGAR</name>
<evidence type="ECO:0000259" key="3">
    <source>
        <dbReference type="Pfam" id="PF03178"/>
    </source>
</evidence>
<comment type="subcellular location">
    <subcellularLocation>
        <location evidence="1">Nucleus</location>
    </subcellularLocation>
</comment>
<sequence>MHVLRQEIIPADGVEFATSLKLTPATSQLSTRHRFVAKALCNVVVARTNIIRIFELYEGGERREHDEQRNRVDSVPGADELSHSIAKSRLHFVRQYRVHGVITGVAAVQPASVAAGSSDRLLVSFKDAKIALLEWSEAIADLVTVSIHTYERASQLSSLTPGFQARLRVDPRSRCAALQLPQDAIAMLPFQQPNLDIDMLGEEQEQAPSSEIPYSPSFIVDFAQDVDEGIKHVIDFAFLPGLNNPTVAVLFQTQLTWAGRLKEFNDTCRLILFTVDLNNRTYPIITSVAGLTYDCLYMVPCDPSLGGVLIVASNSLIYVDLSGRRAALPLNGWAQRSSEMGFLPGDPQRYLELEGSCVVFVSERSFHLILKDGNVYPVELHLDGRAVSSMTFSPPIAQLTIPSTVAKISDQLILVGSTAGPSVLVACVQTEQAVEDSEDVQMNGVVPSAVVIPDIDDDDDMYGGAVTRETTSNGHLDAQATKKTRTVNELVLCDYLPGHGGISSMAFALARNGDRPVAELVASSGSGSLGGFSLFQRDLPYQVKRKLHMGGARGAWSFPINKAPYKGSHSGGHNTIIVSTDANPSPGTSRISSGLTSEGNANIIRRTNGTTVGSAPFFNNTSNAAIIVVTTNEIWVLEPNGEDRQVIKDTDGSSPRAKIRACSISDPYILIFREDDTIGLFVAADARRIRRKDMSPMGEKTSRYLSGCFYSDTSGIFTFGDGEGEKSAKPATASKSVQWLMLVRPSDVLEIWALPKLTIVFSAPLINNLPPVLSDSRDMAAQSPARGEAAEHDVEQVLLTSLGEDRPTPHLFVYLRSGQMVVYEAAPYSLPSESTTRGPRPSGLDMLFVKILTKTFKLQKVEDAHEKSILVGHKKISRVLIPFTTHMPAPLETDGTSRVPLSGVFFTGDNPMWFVRTARGGLQAYSSGHSVVHSFTACSLWEDGNDFFVYSDEGPCLLSWLPKLELHGPLPCRSVPRGRAYSHICFDTSTSLIVAAATLQARFASYNEDSQKIWEPDAPDIRDASIDCSALELVSPDGWATMDGYEFANNEYVSALQIVTLETASSEAGIKDFISVGTTIDRGEDLAVKGATYIFEIVEVVPDPGMAPKRWYKLRLRCRDDAKGPVTALAAFNGYLVSSMGQKIFVRAMDGDERLVGIAFLDVGVYVTSLRTVKNLLLIGDAVKSLWLVGFQEDPYKLVVIAKDVDSRCAASADFLFSGEDLCFVSYDENGIIRIHEYDPSDTDSRGGLYLSLRTEFDSHSECRSSVVVARRSKDDSVFPQAQLICAGSDGSISSLLPVSDSMAKRMQLLQGYLVRNVQHVAALNPKALRVVQNDKATKPLIKGIFDGNLLSTFEELPVEKQQQMSKQIGTDKTVILSDLMSTGDAW</sequence>
<dbReference type="OrthoDB" id="6109at2759"/>
<accession>A0A5C3R5L1</accession>
<dbReference type="Proteomes" id="UP000305067">
    <property type="component" value="Unassembled WGS sequence"/>
</dbReference>
<evidence type="ECO:0000256" key="2">
    <source>
        <dbReference type="ARBA" id="ARBA00023242"/>
    </source>
</evidence>
<dbReference type="PANTHER" id="PTHR10644">
    <property type="entry name" value="DNA REPAIR/RNA PROCESSING CPSF FAMILY"/>
    <property type="match status" value="1"/>
</dbReference>
<evidence type="ECO:0000313" key="7">
    <source>
        <dbReference type="Proteomes" id="UP000305067"/>
    </source>
</evidence>
<dbReference type="InterPro" id="IPR050358">
    <property type="entry name" value="RSE1/DDB1/CFT1"/>
</dbReference>
<keyword evidence="2" id="KW-0539">Nucleus</keyword>
<dbReference type="InterPro" id="IPR018846">
    <property type="entry name" value="Beta-prop_RSE1/DDB1/CPSF1_1st"/>
</dbReference>
<dbReference type="InterPro" id="IPR004871">
    <property type="entry name" value="RSE1/DDB1/CPSF1_C"/>
</dbReference>
<evidence type="ECO:0000259" key="5">
    <source>
        <dbReference type="Pfam" id="PF23726"/>
    </source>
</evidence>
<keyword evidence="7" id="KW-1185">Reference proteome</keyword>
<dbReference type="Pfam" id="PF03178">
    <property type="entry name" value="CPSF_A"/>
    <property type="match status" value="1"/>
</dbReference>
<dbReference type="STRING" id="1884261.A0A5C3R5L1"/>
<dbReference type="GO" id="GO:0005634">
    <property type="term" value="C:nucleus"/>
    <property type="evidence" value="ECO:0007669"/>
    <property type="project" value="UniProtKB-SubCell"/>
</dbReference>
<dbReference type="Pfam" id="PF23726">
    <property type="entry name" value="Beta-prop_RSE1_2nd"/>
    <property type="match status" value="1"/>
</dbReference>
<feature type="domain" description="RSE1/DDB1/CPSF1 second beta-propeller" evidence="5">
    <location>
        <begin position="544"/>
        <end position="951"/>
    </location>
</feature>
<protein>
    <submittedName>
        <fullName evidence="6">Cleavage factor protein</fullName>
    </submittedName>
</protein>
<dbReference type="GO" id="GO:0003676">
    <property type="term" value="F:nucleic acid binding"/>
    <property type="evidence" value="ECO:0007669"/>
    <property type="project" value="InterPro"/>
</dbReference>
<dbReference type="Gene3D" id="2.130.10.10">
    <property type="entry name" value="YVTN repeat-like/Quinoprotein amine dehydrogenase"/>
    <property type="match status" value="3"/>
</dbReference>
<reference evidence="6 7" key="1">
    <citation type="journal article" date="2019" name="Nat. Ecol. Evol.">
        <title>Megaphylogeny resolves global patterns of mushroom evolution.</title>
        <authorList>
            <person name="Varga T."/>
            <person name="Krizsan K."/>
            <person name="Foldi C."/>
            <person name="Dima B."/>
            <person name="Sanchez-Garcia M."/>
            <person name="Sanchez-Ramirez S."/>
            <person name="Szollosi G.J."/>
            <person name="Szarkandi J.G."/>
            <person name="Papp V."/>
            <person name="Albert L."/>
            <person name="Andreopoulos W."/>
            <person name="Angelini C."/>
            <person name="Antonin V."/>
            <person name="Barry K.W."/>
            <person name="Bougher N.L."/>
            <person name="Buchanan P."/>
            <person name="Buyck B."/>
            <person name="Bense V."/>
            <person name="Catcheside P."/>
            <person name="Chovatia M."/>
            <person name="Cooper J."/>
            <person name="Damon W."/>
            <person name="Desjardin D."/>
            <person name="Finy P."/>
            <person name="Geml J."/>
            <person name="Haridas S."/>
            <person name="Hughes K."/>
            <person name="Justo A."/>
            <person name="Karasinski D."/>
            <person name="Kautmanova I."/>
            <person name="Kiss B."/>
            <person name="Kocsube S."/>
            <person name="Kotiranta H."/>
            <person name="LaButti K.M."/>
            <person name="Lechner B.E."/>
            <person name="Liimatainen K."/>
            <person name="Lipzen A."/>
            <person name="Lukacs Z."/>
            <person name="Mihaltcheva S."/>
            <person name="Morgado L.N."/>
            <person name="Niskanen T."/>
            <person name="Noordeloos M.E."/>
            <person name="Ohm R.A."/>
            <person name="Ortiz-Santana B."/>
            <person name="Ovrebo C."/>
            <person name="Racz N."/>
            <person name="Riley R."/>
            <person name="Savchenko A."/>
            <person name="Shiryaev A."/>
            <person name="Soop K."/>
            <person name="Spirin V."/>
            <person name="Szebenyi C."/>
            <person name="Tomsovsky M."/>
            <person name="Tulloss R.E."/>
            <person name="Uehling J."/>
            <person name="Grigoriev I.V."/>
            <person name="Vagvolgyi C."/>
            <person name="Papp T."/>
            <person name="Martin F.M."/>
            <person name="Miettinen O."/>
            <person name="Hibbett D.S."/>
            <person name="Nagy L.G."/>
        </authorList>
    </citation>
    <scope>NUCLEOTIDE SEQUENCE [LARGE SCALE GENOMIC DNA]</scope>
    <source>
        <strain evidence="6 7">CBS 309.79</strain>
    </source>
</reference>
<dbReference type="InterPro" id="IPR015943">
    <property type="entry name" value="WD40/YVTN_repeat-like_dom_sf"/>
</dbReference>
<organism evidence="6 7">
    <name type="scientific">Pterulicium gracile</name>
    <dbReference type="NCBI Taxonomy" id="1884261"/>
    <lineage>
        <taxon>Eukaryota</taxon>
        <taxon>Fungi</taxon>
        <taxon>Dikarya</taxon>
        <taxon>Basidiomycota</taxon>
        <taxon>Agaricomycotina</taxon>
        <taxon>Agaricomycetes</taxon>
        <taxon>Agaricomycetidae</taxon>
        <taxon>Agaricales</taxon>
        <taxon>Pleurotineae</taxon>
        <taxon>Pterulaceae</taxon>
        <taxon>Pterulicium</taxon>
    </lineage>
</organism>